<dbReference type="GO" id="GO:0043066">
    <property type="term" value="P:negative regulation of apoptotic process"/>
    <property type="evidence" value="ECO:0007669"/>
    <property type="project" value="InterPro"/>
</dbReference>
<evidence type="ECO:0008006" key="3">
    <source>
        <dbReference type="Google" id="ProtNLM"/>
    </source>
</evidence>
<reference evidence="1" key="2">
    <citation type="submission" date="2025-08" db="UniProtKB">
        <authorList>
            <consortium name="Ensembl"/>
        </authorList>
    </citation>
    <scope>IDENTIFICATION</scope>
</reference>
<keyword evidence="2" id="KW-1185">Reference proteome</keyword>
<dbReference type="PANTHER" id="PTHR16915">
    <property type="entry name" value="IMMEDIATE EARLY RESPONSE 3"/>
    <property type="match status" value="1"/>
</dbReference>
<dbReference type="InterPro" id="IPR024829">
    <property type="entry name" value="IEX-1"/>
</dbReference>
<dbReference type="GO" id="GO:0005634">
    <property type="term" value="C:nucleus"/>
    <property type="evidence" value="ECO:0007669"/>
    <property type="project" value="TreeGrafter"/>
</dbReference>
<protein>
    <recommendedName>
        <fullName evidence="3">Radiation-inducible immediate-early gene IEX-1</fullName>
    </recommendedName>
</protein>
<dbReference type="Proteomes" id="UP000472272">
    <property type="component" value="Chromosome 2"/>
</dbReference>
<dbReference type="GO" id="GO:0006974">
    <property type="term" value="P:DNA damage response"/>
    <property type="evidence" value="ECO:0007669"/>
    <property type="project" value="TreeGrafter"/>
</dbReference>
<evidence type="ECO:0000313" key="2">
    <source>
        <dbReference type="Proteomes" id="UP000472272"/>
    </source>
</evidence>
<accession>A0A670HL28</accession>
<organism evidence="1 2">
    <name type="scientific">Podarcis muralis</name>
    <name type="common">Wall lizard</name>
    <name type="synonym">Lacerta muralis</name>
    <dbReference type="NCBI Taxonomy" id="64176"/>
    <lineage>
        <taxon>Eukaryota</taxon>
        <taxon>Metazoa</taxon>
        <taxon>Chordata</taxon>
        <taxon>Craniata</taxon>
        <taxon>Vertebrata</taxon>
        <taxon>Euteleostomi</taxon>
        <taxon>Lepidosauria</taxon>
        <taxon>Squamata</taxon>
        <taxon>Bifurcata</taxon>
        <taxon>Unidentata</taxon>
        <taxon>Episquamata</taxon>
        <taxon>Laterata</taxon>
        <taxon>Lacertibaenia</taxon>
        <taxon>Lacertidae</taxon>
        <taxon>Podarcis</taxon>
    </lineage>
</organism>
<dbReference type="AlphaFoldDB" id="A0A670HL28"/>
<reference evidence="1 2" key="1">
    <citation type="journal article" date="2019" name="Proc. Natl. Acad. Sci. U.S.A.">
        <title>Regulatory changes in pterin and carotenoid genes underlie balanced color polymorphisms in the wall lizard.</title>
        <authorList>
            <person name="Andrade P."/>
            <person name="Pinho C."/>
            <person name="Perez I de Lanuza G."/>
            <person name="Afonso S."/>
            <person name="Brejcha J."/>
            <person name="Rubin C.J."/>
            <person name="Wallerman O."/>
            <person name="Pereira P."/>
            <person name="Sabatino S.J."/>
            <person name="Bellati A."/>
            <person name="Pellitteri-Rosa D."/>
            <person name="Bosakova Z."/>
            <person name="Bunikis I."/>
            <person name="Carretero M.A."/>
            <person name="Feiner N."/>
            <person name="Marsik P."/>
            <person name="Pauperio F."/>
            <person name="Salvi D."/>
            <person name="Soler L."/>
            <person name="While G.M."/>
            <person name="Uller T."/>
            <person name="Font E."/>
            <person name="Andersson L."/>
            <person name="Carneiro M."/>
        </authorList>
    </citation>
    <scope>NUCLEOTIDE SEQUENCE</scope>
</reference>
<name>A0A670HL28_PODMU</name>
<reference evidence="1" key="3">
    <citation type="submission" date="2025-09" db="UniProtKB">
        <authorList>
            <consortium name="Ensembl"/>
        </authorList>
    </citation>
    <scope>IDENTIFICATION</scope>
</reference>
<dbReference type="Ensembl" id="ENSPMRT00000000347.1">
    <property type="protein sequence ID" value="ENSPMRP00000000328.1"/>
    <property type="gene ID" value="ENSPMRG00000000248.1"/>
</dbReference>
<evidence type="ECO:0000313" key="1">
    <source>
        <dbReference type="Ensembl" id="ENSPMRP00000000328.1"/>
    </source>
</evidence>
<sequence length="184" mass="20330">MCYACTPALPALKMVPGPARPEPTGPQYFTFDPLPEAGESPAPRNLSKSNRIKKRSRRVLYPRVVSERTHAQQGSSDSWVHLEGGGGFPEGQRSGTPLNSAILCTFTQEVSPLSSVKRYYPAEERSYVKHLFVILLTIIFFQVYSAEEEFTVVDASQSAEKTSQSAAESAIDITQFLEQRPAAF</sequence>
<proteinExistence type="predicted"/>
<dbReference type="PANTHER" id="PTHR16915:SF0">
    <property type="entry name" value="RADIATION-INDUCIBLE IMMEDIATE-EARLY GENE IEX-1"/>
    <property type="match status" value="1"/>
</dbReference>
<dbReference type="OMA" id="GPQYFTF"/>